<gene>
    <name evidence="2" type="ORF">BVRB_023310</name>
</gene>
<evidence type="ECO:0000313" key="3">
    <source>
        <dbReference type="Proteomes" id="UP000035740"/>
    </source>
</evidence>
<proteinExistence type="predicted"/>
<sequence>DLVTWTHGRGVDGGYFDAAEMVAAEIVAAEAKNFINVAGDREDDNAKSCSPKQSLVENVSQSELQADISAENDANEESKPIHLLRDIVENTDAGHASEPEPERIAESANEQTEPSTKFEHEEQKPSLKAVRKRLRDELRALKAIHPTSSEEKKKLKIQKEEVKRQLQQYQE</sequence>
<dbReference type="Proteomes" id="UP000035740">
    <property type="component" value="Unassembled WGS sequence"/>
</dbReference>
<reference evidence="2 3" key="1">
    <citation type="journal article" date="2014" name="Nature">
        <title>The genome of the recently domesticated crop plant sugar beet (Beta vulgaris).</title>
        <authorList>
            <person name="Dohm J.C."/>
            <person name="Minoche A.E."/>
            <person name="Holtgrawe D."/>
            <person name="Capella-Gutierrez S."/>
            <person name="Zakrzewski F."/>
            <person name="Tafer H."/>
            <person name="Rupp O."/>
            <person name="Sorensen T.R."/>
            <person name="Stracke R."/>
            <person name="Reinhardt R."/>
            <person name="Goesmann A."/>
            <person name="Kraft T."/>
            <person name="Schulz B."/>
            <person name="Stadler P.F."/>
            <person name="Schmidt T."/>
            <person name="Gabaldon T."/>
            <person name="Lehrach H."/>
            <person name="Weisshaar B."/>
            <person name="Himmelbauer H."/>
        </authorList>
    </citation>
    <scope>NUCLEOTIDE SEQUENCE [LARGE SCALE GENOMIC DNA]</scope>
    <source>
        <tissue evidence="2">Taproot</tissue>
    </source>
</reference>
<evidence type="ECO:0000313" key="2">
    <source>
        <dbReference type="EMBL" id="KMS94249.1"/>
    </source>
</evidence>
<feature type="non-terminal residue" evidence="2">
    <location>
        <position position="1"/>
    </location>
</feature>
<feature type="compositionally biased region" description="Basic and acidic residues" evidence="1">
    <location>
        <begin position="95"/>
        <end position="105"/>
    </location>
</feature>
<feature type="region of interest" description="Disordered" evidence="1">
    <location>
        <begin position="88"/>
        <end position="128"/>
    </location>
</feature>
<dbReference type="AlphaFoldDB" id="A0A0J8AZQ0"/>
<accession>A0A0J8AZQ0</accession>
<organism evidence="2 3">
    <name type="scientific">Beta vulgaris subsp. vulgaris</name>
    <name type="common">Beet</name>
    <dbReference type="NCBI Taxonomy" id="3555"/>
    <lineage>
        <taxon>Eukaryota</taxon>
        <taxon>Viridiplantae</taxon>
        <taxon>Streptophyta</taxon>
        <taxon>Embryophyta</taxon>
        <taxon>Tracheophyta</taxon>
        <taxon>Spermatophyta</taxon>
        <taxon>Magnoliopsida</taxon>
        <taxon>eudicotyledons</taxon>
        <taxon>Gunneridae</taxon>
        <taxon>Pentapetalae</taxon>
        <taxon>Caryophyllales</taxon>
        <taxon>Chenopodiaceae</taxon>
        <taxon>Betoideae</taxon>
        <taxon>Beta</taxon>
    </lineage>
</organism>
<name>A0A0J8AZQ0_BETVV</name>
<dbReference type="EMBL" id="KQ094920">
    <property type="protein sequence ID" value="KMS94249.1"/>
    <property type="molecule type" value="Genomic_DNA"/>
</dbReference>
<evidence type="ECO:0000256" key="1">
    <source>
        <dbReference type="SAM" id="MobiDB-lite"/>
    </source>
</evidence>
<feature type="compositionally biased region" description="Basic and acidic residues" evidence="1">
    <location>
        <begin position="116"/>
        <end position="125"/>
    </location>
</feature>
<dbReference type="Gramene" id="KMS94249">
    <property type="protein sequence ID" value="KMS94249"/>
    <property type="gene ID" value="BVRB_023310"/>
</dbReference>
<protein>
    <submittedName>
        <fullName evidence="2">Uncharacterized protein</fullName>
    </submittedName>
</protein>
<keyword evidence="3" id="KW-1185">Reference proteome</keyword>